<evidence type="ECO:0000313" key="4">
    <source>
        <dbReference type="Proteomes" id="UP000262210"/>
    </source>
</evidence>
<dbReference type="GO" id="GO:0016757">
    <property type="term" value="F:glycosyltransferase activity"/>
    <property type="evidence" value="ECO:0007669"/>
    <property type="project" value="InterPro"/>
</dbReference>
<evidence type="ECO:0000259" key="2">
    <source>
        <dbReference type="Pfam" id="PF00534"/>
    </source>
</evidence>
<name>A0A9C7R0I9_9GAMM</name>
<comment type="caution">
    <text evidence="3">The sequence shown here is derived from an EMBL/GenBank/DDBJ whole genome shotgun (WGS) entry which is preliminary data.</text>
</comment>
<dbReference type="Proteomes" id="UP000262210">
    <property type="component" value="Unassembled WGS sequence"/>
</dbReference>
<accession>A0A9C7R0I9</accession>
<dbReference type="SUPFAM" id="SSF53756">
    <property type="entry name" value="UDP-Glycosyltransferase/glycogen phosphorylase"/>
    <property type="match status" value="1"/>
</dbReference>
<keyword evidence="1" id="KW-0808">Transferase</keyword>
<dbReference type="EMBL" id="DPSM01000029">
    <property type="protein sequence ID" value="HCK02677.1"/>
    <property type="molecule type" value="Genomic_DNA"/>
</dbReference>
<dbReference type="InterPro" id="IPR001296">
    <property type="entry name" value="Glyco_trans_1"/>
</dbReference>
<dbReference type="CDD" id="cd03801">
    <property type="entry name" value="GT4_PimA-like"/>
    <property type="match status" value="1"/>
</dbReference>
<protein>
    <recommendedName>
        <fullName evidence="2">Glycosyl transferase family 1 domain-containing protein</fullName>
    </recommendedName>
</protein>
<dbReference type="Gene3D" id="3.40.50.2000">
    <property type="entry name" value="Glycogen Phosphorylase B"/>
    <property type="match status" value="1"/>
</dbReference>
<feature type="domain" description="Glycosyl transferase family 1" evidence="2">
    <location>
        <begin position="208"/>
        <end position="325"/>
    </location>
</feature>
<dbReference type="AlphaFoldDB" id="A0A9C7R0I9"/>
<proteinExistence type="predicted"/>
<evidence type="ECO:0000256" key="1">
    <source>
        <dbReference type="ARBA" id="ARBA00022679"/>
    </source>
</evidence>
<reference evidence="3 4" key="1">
    <citation type="journal article" date="2018" name="Nat. Biotechnol.">
        <title>A standardized bacterial taxonomy based on genome phylogeny substantially revises the tree of life.</title>
        <authorList>
            <person name="Parks D.H."/>
            <person name="Chuvochina M."/>
            <person name="Waite D.W."/>
            <person name="Rinke C."/>
            <person name="Skarshewski A."/>
            <person name="Chaumeil P.A."/>
            <person name="Hugenholtz P."/>
        </authorList>
    </citation>
    <scope>NUCLEOTIDE SEQUENCE [LARGE SCALE GENOMIC DNA]</scope>
    <source>
        <strain evidence="3">UBA11264</strain>
    </source>
</reference>
<evidence type="ECO:0000313" key="3">
    <source>
        <dbReference type="EMBL" id="HCK02677.1"/>
    </source>
</evidence>
<dbReference type="PANTHER" id="PTHR46401">
    <property type="entry name" value="GLYCOSYLTRANSFERASE WBBK-RELATED"/>
    <property type="match status" value="1"/>
</dbReference>
<dbReference type="PANTHER" id="PTHR46401:SF2">
    <property type="entry name" value="GLYCOSYLTRANSFERASE WBBK-RELATED"/>
    <property type="match status" value="1"/>
</dbReference>
<sequence length="380" mass="43666">MILTLMVLKMKIAFLTRIDAFDKNGGDTYQIEMYKKYLEEAEHDVEIITNLTVPSNKDFYILVNLDRPLELVIYYEKIAALNLTKKMLLLSIHHNYDCIDFYEKNIRTGIFSIPLKLLRTHNQREKLKNIARAIKYAELRRYVLKHCFIDYKTKSKDIINNAQAILLIANGERKIIRDDFGIELKSTFLIKNGVDLVESVGLTENKLRDIDILICGRIEPRKNSLSLARYLKKTKFKVIFAGSVNPNANDYCNEFIELVDGSENIEYLGRVSPDDMPSLYSRAKVNLSASWFEVASLVDLEAYAYGCHVISSENGHTSDYLGERAQYISPSDINSLDTILPALMAEKNDKLSQYDFIKNNFTWKRAANTLADVLLSLKEK</sequence>
<dbReference type="Pfam" id="PF00534">
    <property type="entry name" value="Glycos_transf_1"/>
    <property type="match status" value="1"/>
</dbReference>
<gene>
    <name evidence="3" type="ORF">DHV72_22005</name>
</gene>
<dbReference type="GO" id="GO:0009103">
    <property type="term" value="P:lipopolysaccharide biosynthetic process"/>
    <property type="evidence" value="ECO:0007669"/>
    <property type="project" value="TreeGrafter"/>
</dbReference>
<organism evidence="3 4">
    <name type="scientific">Serratia grimesii</name>
    <dbReference type="NCBI Taxonomy" id="82995"/>
    <lineage>
        <taxon>Bacteria</taxon>
        <taxon>Pseudomonadati</taxon>
        <taxon>Pseudomonadota</taxon>
        <taxon>Gammaproteobacteria</taxon>
        <taxon>Enterobacterales</taxon>
        <taxon>Yersiniaceae</taxon>
        <taxon>Serratia</taxon>
    </lineage>
</organism>